<feature type="region of interest" description="Disordered" evidence="2">
    <location>
        <begin position="156"/>
        <end position="175"/>
    </location>
</feature>
<dbReference type="EMBL" id="VIKS01000007">
    <property type="protein sequence ID" value="TQV87624.1"/>
    <property type="molecule type" value="Genomic_DNA"/>
</dbReference>
<keyword evidence="3" id="KW-1133">Transmembrane helix</keyword>
<keyword evidence="3" id="KW-0472">Membrane</keyword>
<dbReference type="AlphaFoldDB" id="A0A545UDS7"/>
<dbReference type="Proteomes" id="UP000315439">
    <property type="component" value="Unassembled WGS sequence"/>
</dbReference>
<keyword evidence="5" id="KW-1185">Reference proteome</keyword>
<comment type="caution">
    <text evidence="4">The sequence shown here is derived from an EMBL/GenBank/DDBJ whole genome shotgun (WGS) entry which is preliminary data.</text>
</comment>
<accession>A0A545UDS7</accession>
<dbReference type="OrthoDB" id="9933625at2"/>
<evidence type="ECO:0000313" key="5">
    <source>
        <dbReference type="Proteomes" id="UP000315439"/>
    </source>
</evidence>
<organism evidence="4 5">
    <name type="scientific">Aliikangiella coralliicola</name>
    <dbReference type="NCBI Taxonomy" id="2592383"/>
    <lineage>
        <taxon>Bacteria</taxon>
        <taxon>Pseudomonadati</taxon>
        <taxon>Pseudomonadota</taxon>
        <taxon>Gammaproteobacteria</taxon>
        <taxon>Oceanospirillales</taxon>
        <taxon>Pleioneaceae</taxon>
        <taxon>Aliikangiella</taxon>
    </lineage>
</organism>
<feature type="transmembrane region" description="Helical" evidence="3">
    <location>
        <begin position="36"/>
        <end position="54"/>
    </location>
</feature>
<proteinExistence type="predicted"/>
<reference evidence="4 5" key="1">
    <citation type="submission" date="2019-07" db="EMBL/GenBank/DDBJ databases">
        <title>Draft genome for Aliikangiella sp. M105.</title>
        <authorList>
            <person name="Wang G."/>
        </authorList>
    </citation>
    <scope>NUCLEOTIDE SEQUENCE [LARGE SCALE GENOMIC DNA]</scope>
    <source>
        <strain evidence="4 5">M105</strain>
    </source>
</reference>
<feature type="compositionally biased region" description="Polar residues" evidence="2">
    <location>
        <begin position="160"/>
        <end position="175"/>
    </location>
</feature>
<feature type="region of interest" description="Disordered" evidence="2">
    <location>
        <begin position="124"/>
        <end position="147"/>
    </location>
</feature>
<sequence length="267" mass="30130">MKNRCIGCKREIAKGQRECHICGSSQSFVRYHMKSGIIFLLLLGSLAWAAQWYINTSTKQAELKTNSLVEKKTAQANARIQQLEAMLEAVNEKLAQADEKIKQAEASVSENSSQTNKLTAQLKSKLDDAEKRAKKQEDRAGWLSRENRQLKAQIKKLSDENQQSKQENLTTGSVEKTTNTTIASLRQNLVTFENQKQMLANQIALKKKKLEDNWQQTSDGNNSPEILAQREQAVKQATQNEQTQLDSLENQITAIKKQIQELEAVNG</sequence>
<evidence type="ECO:0000256" key="1">
    <source>
        <dbReference type="SAM" id="Coils"/>
    </source>
</evidence>
<evidence type="ECO:0000313" key="4">
    <source>
        <dbReference type="EMBL" id="TQV87624.1"/>
    </source>
</evidence>
<evidence type="ECO:0000256" key="2">
    <source>
        <dbReference type="SAM" id="MobiDB-lite"/>
    </source>
</evidence>
<evidence type="ECO:0000256" key="3">
    <source>
        <dbReference type="SAM" id="Phobius"/>
    </source>
</evidence>
<gene>
    <name evidence="4" type="ORF">FLL46_12195</name>
</gene>
<keyword evidence="1" id="KW-0175">Coiled coil</keyword>
<name>A0A545UDS7_9GAMM</name>
<feature type="coiled-coil region" evidence="1">
    <location>
        <begin position="231"/>
        <end position="265"/>
    </location>
</feature>
<keyword evidence="3" id="KW-0812">Transmembrane</keyword>
<dbReference type="RefSeq" id="WP_142893802.1">
    <property type="nucleotide sequence ID" value="NZ_ML660164.1"/>
</dbReference>
<protein>
    <submittedName>
        <fullName evidence="4">Uncharacterized protein</fullName>
    </submittedName>
</protein>